<accession>A0ABS2NBF2</accession>
<keyword evidence="4" id="KW-1185">Reference proteome</keyword>
<feature type="compositionally biased region" description="Gly residues" evidence="1">
    <location>
        <begin position="190"/>
        <end position="199"/>
    </location>
</feature>
<evidence type="ECO:0000313" key="3">
    <source>
        <dbReference type="EMBL" id="MBM7585144.1"/>
    </source>
</evidence>
<feature type="signal peptide" evidence="2">
    <location>
        <begin position="1"/>
        <end position="23"/>
    </location>
</feature>
<evidence type="ECO:0000313" key="4">
    <source>
        <dbReference type="Proteomes" id="UP001646157"/>
    </source>
</evidence>
<organism evidence="3 4">
    <name type="scientific">Rossellomorea pakistanensis</name>
    <dbReference type="NCBI Taxonomy" id="992288"/>
    <lineage>
        <taxon>Bacteria</taxon>
        <taxon>Bacillati</taxon>
        <taxon>Bacillota</taxon>
        <taxon>Bacilli</taxon>
        <taxon>Bacillales</taxon>
        <taxon>Bacillaceae</taxon>
        <taxon>Rossellomorea</taxon>
    </lineage>
</organism>
<dbReference type="PROSITE" id="PS51257">
    <property type="entry name" value="PROKAR_LIPOPROTEIN"/>
    <property type="match status" value="1"/>
</dbReference>
<dbReference type="InterPro" id="IPR025341">
    <property type="entry name" value="DUF4247"/>
</dbReference>
<gene>
    <name evidence="3" type="ORF">JOC86_001686</name>
</gene>
<dbReference type="Proteomes" id="UP001646157">
    <property type="component" value="Unassembled WGS sequence"/>
</dbReference>
<proteinExistence type="predicted"/>
<evidence type="ECO:0008006" key="5">
    <source>
        <dbReference type="Google" id="ProtNLM"/>
    </source>
</evidence>
<comment type="caution">
    <text evidence="3">The sequence shown here is derived from an EMBL/GenBank/DDBJ whole genome shotgun (WGS) entry which is preliminary data.</text>
</comment>
<name>A0ABS2NBF2_9BACI</name>
<dbReference type="EMBL" id="JAFBDZ010000002">
    <property type="protein sequence ID" value="MBM7585144.1"/>
    <property type="molecule type" value="Genomic_DNA"/>
</dbReference>
<dbReference type="Pfam" id="PF14042">
    <property type="entry name" value="DUF4247"/>
    <property type="match status" value="1"/>
</dbReference>
<sequence>MKKPLLPLLLSVVLLLAACGSNTGSGSLFKEGIAEFINNEFVIHDTVSSVTNSSNFSEIYIAENQSIEEVSSTISGHIEPVEKSEIKDDKQVLVYDRLFVILTKDEENSANTYIEVANDDFVRNNYSPSFFNGLFLLWVLDDLLDVDDWGKKQNLRCNKSPDYCYGGYGASGGSFKGLNQTPTIRKGSSVRGGGPGSGK</sequence>
<keyword evidence="2" id="KW-0732">Signal</keyword>
<evidence type="ECO:0000256" key="2">
    <source>
        <dbReference type="SAM" id="SignalP"/>
    </source>
</evidence>
<reference evidence="3 4" key="1">
    <citation type="submission" date="2021-01" db="EMBL/GenBank/DDBJ databases">
        <title>Genomic Encyclopedia of Type Strains, Phase IV (KMG-IV): sequencing the most valuable type-strain genomes for metagenomic binning, comparative biology and taxonomic classification.</title>
        <authorList>
            <person name="Goeker M."/>
        </authorList>
    </citation>
    <scope>NUCLEOTIDE SEQUENCE [LARGE SCALE GENOMIC DNA]</scope>
    <source>
        <strain evidence="3 4">DSM 24834</strain>
    </source>
</reference>
<feature type="chain" id="PRO_5045247654" description="DUF4247 domain-containing protein" evidence="2">
    <location>
        <begin position="24"/>
        <end position="199"/>
    </location>
</feature>
<evidence type="ECO:0000256" key="1">
    <source>
        <dbReference type="SAM" id="MobiDB-lite"/>
    </source>
</evidence>
<dbReference type="RefSeq" id="WP_205170463.1">
    <property type="nucleotide sequence ID" value="NZ_JAFBDZ010000002.1"/>
</dbReference>
<feature type="region of interest" description="Disordered" evidence="1">
    <location>
        <begin position="179"/>
        <end position="199"/>
    </location>
</feature>
<protein>
    <recommendedName>
        <fullName evidence="5">DUF4247 domain-containing protein</fullName>
    </recommendedName>
</protein>